<accession>A0A3N1CZN0</accession>
<keyword evidence="2" id="KW-1185">Reference proteome</keyword>
<reference evidence="1 2" key="1">
    <citation type="submission" date="2018-11" db="EMBL/GenBank/DDBJ databases">
        <title>Sequencing the genomes of 1000 actinobacteria strains.</title>
        <authorList>
            <person name="Klenk H.-P."/>
        </authorList>
    </citation>
    <scope>NUCLEOTIDE SEQUENCE [LARGE SCALE GENOMIC DNA]</scope>
    <source>
        <strain evidence="1 2">DSM 44254</strain>
    </source>
</reference>
<dbReference type="AlphaFoldDB" id="A0A3N1CZN0"/>
<dbReference type="Proteomes" id="UP000272400">
    <property type="component" value="Unassembled WGS sequence"/>
</dbReference>
<sequence>MHHPTYFVTVRVDEGDIVELSEVLYEHLGEDFGVMVHEWAHLSGPGVAGPPLPDFGRDLVVRLCVGGPDDAVQGLVAHVREHPFMRAQVHGLVTVERTPDLTEADVLIKAATTPDDAGARRRAVIRHAVRTRVRVHGGAVIGERLHLPSPDEDALSVLTPSPESLRRDLVQYLPDVSTAVREK</sequence>
<organism evidence="1 2">
    <name type="scientific">Actinocorallia herbida</name>
    <dbReference type="NCBI Taxonomy" id="58109"/>
    <lineage>
        <taxon>Bacteria</taxon>
        <taxon>Bacillati</taxon>
        <taxon>Actinomycetota</taxon>
        <taxon>Actinomycetes</taxon>
        <taxon>Streptosporangiales</taxon>
        <taxon>Thermomonosporaceae</taxon>
        <taxon>Actinocorallia</taxon>
    </lineage>
</organism>
<dbReference type="RefSeq" id="WP_123666110.1">
    <property type="nucleotide sequence ID" value="NZ_RJKE01000001.1"/>
</dbReference>
<proteinExistence type="predicted"/>
<dbReference type="EMBL" id="RJKE01000001">
    <property type="protein sequence ID" value="ROO86735.1"/>
    <property type="molecule type" value="Genomic_DNA"/>
</dbReference>
<evidence type="ECO:0000313" key="1">
    <source>
        <dbReference type="EMBL" id="ROO86735.1"/>
    </source>
</evidence>
<evidence type="ECO:0000313" key="2">
    <source>
        <dbReference type="Proteomes" id="UP000272400"/>
    </source>
</evidence>
<comment type="caution">
    <text evidence="1">The sequence shown here is derived from an EMBL/GenBank/DDBJ whole genome shotgun (WGS) entry which is preliminary data.</text>
</comment>
<protein>
    <submittedName>
        <fullName evidence="1">Uncharacterized protein</fullName>
    </submittedName>
</protein>
<gene>
    <name evidence="1" type="ORF">EDD29_4313</name>
</gene>
<name>A0A3N1CZN0_9ACTN</name>